<proteinExistence type="predicted"/>
<evidence type="ECO:0000259" key="2">
    <source>
        <dbReference type="Pfam" id="PF08687"/>
    </source>
</evidence>
<dbReference type="InterPro" id="IPR014799">
    <property type="entry name" value="ASD2_dom"/>
</dbReference>
<organism evidence="3 4">
    <name type="scientific">Eumeta variegata</name>
    <name type="common">Bagworm moth</name>
    <name type="synonym">Eumeta japonica</name>
    <dbReference type="NCBI Taxonomy" id="151549"/>
    <lineage>
        <taxon>Eukaryota</taxon>
        <taxon>Metazoa</taxon>
        <taxon>Ecdysozoa</taxon>
        <taxon>Arthropoda</taxon>
        <taxon>Hexapoda</taxon>
        <taxon>Insecta</taxon>
        <taxon>Pterygota</taxon>
        <taxon>Neoptera</taxon>
        <taxon>Endopterygota</taxon>
        <taxon>Lepidoptera</taxon>
        <taxon>Glossata</taxon>
        <taxon>Ditrysia</taxon>
        <taxon>Tineoidea</taxon>
        <taxon>Psychidae</taxon>
        <taxon>Oiketicinae</taxon>
        <taxon>Eumeta</taxon>
    </lineage>
</organism>
<dbReference type="EMBL" id="BGZK01002361">
    <property type="protein sequence ID" value="GBP93306.1"/>
    <property type="molecule type" value="Genomic_DNA"/>
</dbReference>
<gene>
    <name evidence="3" type="ORF">EVAR_69309_1</name>
</gene>
<comment type="caution">
    <text evidence="3">The sequence shown here is derived from an EMBL/GenBank/DDBJ whole genome shotgun (WGS) entry which is preliminary data.</text>
</comment>
<feature type="region of interest" description="Disordered" evidence="1">
    <location>
        <begin position="1"/>
        <end position="22"/>
    </location>
</feature>
<dbReference type="Proteomes" id="UP000299102">
    <property type="component" value="Unassembled WGS sequence"/>
</dbReference>
<dbReference type="Pfam" id="PF08687">
    <property type="entry name" value="ASD2"/>
    <property type="match status" value="1"/>
</dbReference>
<accession>A0A4C1ZXW8</accession>
<name>A0A4C1ZXW8_EUMVA</name>
<protein>
    <recommendedName>
        <fullName evidence="2">ASD2 domain-containing protein</fullName>
    </recommendedName>
</protein>
<evidence type="ECO:0000313" key="4">
    <source>
        <dbReference type="Proteomes" id="UP000299102"/>
    </source>
</evidence>
<dbReference type="Gene3D" id="6.10.250.3120">
    <property type="match status" value="1"/>
</dbReference>
<feature type="domain" description="ASD2" evidence="2">
    <location>
        <begin position="85"/>
        <end position="163"/>
    </location>
</feature>
<keyword evidence="4" id="KW-1185">Reference proteome</keyword>
<evidence type="ECO:0000256" key="1">
    <source>
        <dbReference type="SAM" id="MobiDB-lite"/>
    </source>
</evidence>
<evidence type="ECO:0000313" key="3">
    <source>
        <dbReference type="EMBL" id="GBP93306.1"/>
    </source>
</evidence>
<dbReference type="AlphaFoldDB" id="A0A4C1ZXW8"/>
<sequence length="174" mass="19834">MTNHAWGPPLSGRGSRAVGRTPRPSSFLRLRFARVHARPPGRAVTSGHRVERAKKLSHLRARRLITPFGAGESYVNVESAILLKDLNTKRSKLEEQMTEARSLKADIYKRGRELDAALATVFNDPERLHETRVFITNKALFNIRAKHLSHRLDTARDTLRLLQKYFTANEDADR</sequence>
<reference evidence="3 4" key="1">
    <citation type="journal article" date="2019" name="Commun. Biol.">
        <title>The bagworm genome reveals a unique fibroin gene that provides high tensile strength.</title>
        <authorList>
            <person name="Kono N."/>
            <person name="Nakamura H."/>
            <person name="Ohtoshi R."/>
            <person name="Tomita M."/>
            <person name="Numata K."/>
            <person name="Arakawa K."/>
        </authorList>
    </citation>
    <scope>NUCLEOTIDE SEQUENCE [LARGE SCALE GENOMIC DNA]</scope>
</reference>